<sequence length="37" mass="3866">MNSFSASRSASSERDGVRREASAPSVGRTESARVLPG</sequence>
<reference evidence="2" key="1">
    <citation type="journal article" date="2012" name="PLoS ONE">
        <title>Gene sets for utilization of primary and secondary nutrition supplies in the distal gut of endangered iberian lynx.</title>
        <authorList>
            <person name="Alcaide M."/>
            <person name="Messina E."/>
            <person name="Richter M."/>
            <person name="Bargiela R."/>
            <person name="Peplies J."/>
            <person name="Huws S.A."/>
            <person name="Newbold C.J."/>
            <person name="Golyshin P.N."/>
            <person name="Simon M.A."/>
            <person name="Lopez G."/>
            <person name="Yakimov M.M."/>
            <person name="Ferrer M."/>
        </authorList>
    </citation>
    <scope>NUCLEOTIDE SEQUENCE</scope>
</reference>
<feature type="compositionally biased region" description="Basic and acidic residues" evidence="1">
    <location>
        <begin position="11"/>
        <end position="21"/>
    </location>
</feature>
<evidence type="ECO:0000313" key="2">
    <source>
        <dbReference type="EMBL" id="EJW92984.1"/>
    </source>
</evidence>
<dbReference type="AlphaFoldDB" id="J9G059"/>
<protein>
    <submittedName>
        <fullName evidence="2">Uncharacterized protein</fullName>
    </submittedName>
</protein>
<organism evidence="2">
    <name type="scientific">gut metagenome</name>
    <dbReference type="NCBI Taxonomy" id="749906"/>
    <lineage>
        <taxon>unclassified sequences</taxon>
        <taxon>metagenomes</taxon>
        <taxon>organismal metagenomes</taxon>
    </lineage>
</organism>
<name>J9G059_9ZZZZ</name>
<dbReference type="EMBL" id="AMCI01007225">
    <property type="protein sequence ID" value="EJW92984.1"/>
    <property type="molecule type" value="Genomic_DNA"/>
</dbReference>
<proteinExistence type="predicted"/>
<comment type="caution">
    <text evidence="2">The sequence shown here is derived from an EMBL/GenBank/DDBJ whole genome shotgun (WGS) entry which is preliminary data.</text>
</comment>
<accession>J9G059</accession>
<feature type="region of interest" description="Disordered" evidence="1">
    <location>
        <begin position="1"/>
        <end position="37"/>
    </location>
</feature>
<gene>
    <name evidence="2" type="ORF">EVA_18908</name>
</gene>
<feature type="compositionally biased region" description="Low complexity" evidence="1">
    <location>
        <begin position="1"/>
        <end position="10"/>
    </location>
</feature>
<evidence type="ECO:0000256" key="1">
    <source>
        <dbReference type="SAM" id="MobiDB-lite"/>
    </source>
</evidence>